<protein>
    <submittedName>
        <fullName evidence="2">Uncharacterized protein</fullName>
    </submittedName>
</protein>
<reference evidence="2 3" key="1">
    <citation type="submission" date="2014-06" db="EMBL/GenBank/DDBJ databases">
        <title>Evolutionary Origins and Diversification of the Mycorrhizal Mutualists.</title>
        <authorList>
            <consortium name="DOE Joint Genome Institute"/>
            <consortium name="Mycorrhizal Genomics Consortium"/>
            <person name="Kohler A."/>
            <person name="Kuo A."/>
            <person name="Nagy L.G."/>
            <person name="Floudas D."/>
            <person name="Copeland A."/>
            <person name="Barry K.W."/>
            <person name="Cichocki N."/>
            <person name="Veneault-Fourrey C."/>
            <person name="LaButti K."/>
            <person name="Lindquist E.A."/>
            <person name="Lipzen A."/>
            <person name="Lundell T."/>
            <person name="Morin E."/>
            <person name="Murat C."/>
            <person name="Riley R."/>
            <person name="Ohm R."/>
            <person name="Sun H."/>
            <person name="Tunlid A."/>
            <person name="Henrissat B."/>
            <person name="Grigoriev I.V."/>
            <person name="Hibbett D.S."/>
            <person name="Martin F."/>
        </authorList>
    </citation>
    <scope>NUCLEOTIDE SEQUENCE [LARGE SCALE GENOMIC DNA]</scope>
    <source>
        <strain evidence="2 3">SS14</strain>
    </source>
</reference>
<keyword evidence="1" id="KW-0812">Transmembrane</keyword>
<gene>
    <name evidence="2" type="ORF">M422DRAFT_47686</name>
</gene>
<organism evidence="2 3">
    <name type="scientific">Sphaerobolus stellatus (strain SS14)</name>
    <dbReference type="NCBI Taxonomy" id="990650"/>
    <lineage>
        <taxon>Eukaryota</taxon>
        <taxon>Fungi</taxon>
        <taxon>Dikarya</taxon>
        <taxon>Basidiomycota</taxon>
        <taxon>Agaricomycotina</taxon>
        <taxon>Agaricomycetes</taxon>
        <taxon>Phallomycetidae</taxon>
        <taxon>Geastrales</taxon>
        <taxon>Sphaerobolaceae</taxon>
        <taxon>Sphaerobolus</taxon>
    </lineage>
</organism>
<keyword evidence="1" id="KW-1133">Transmembrane helix</keyword>
<dbReference type="EMBL" id="KN837120">
    <property type="protein sequence ID" value="KIJ43857.1"/>
    <property type="molecule type" value="Genomic_DNA"/>
</dbReference>
<proteinExistence type="predicted"/>
<evidence type="ECO:0000313" key="3">
    <source>
        <dbReference type="Proteomes" id="UP000054279"/>
    </source>
</evidence>
<evidence type="ECO:0000313" key="2">
    <source>
        <dbReference type="EMBL" id="KIJ43857.1"/>
    </source>
</evidence>
<dbReference type="Proteomes" id="UP000054279">
    <property type="component" value="Unassembled WGS sequence"/>
</dbReference>
<dbReference type="HOGENOM" id="CLU_1908045_0_0_1"/>
<sequence>MVIVSAHRKSALHIPTCMSFYEEMFILTFITQSFYILRAWFELISLRWQCDSLGYAINFSAGSGTPFVNSLLVVFLGLIKTSFSLGVICGHRRHSGGDFHKLHYCKEMFRRQLFGNARPLGSNKCLLGLLDSM</sequence>
<dbReference type="AlphaFoldDB" id="A0A0C9VP68"/>
<feature type="transmembrane region" description="Helical" evidence="1">
    <location>
        <begin position="53"/>
        <end position="78"/>
    </location>
</feature>
<accession>A0A0C9VP68</accession>
<evidence type="ECO:0000256" key="1">
    <source>
        <dbReference type="SAM" id="Phobius"/>
    </source>
</evidence>
<name>A0A0C9VP68_SPHS4</name>
<keyword evidence="3" id="KW-1185">Reference proteome</keyword>
<feature type="transmembrane region" description="Helical" evidence="1">
    <location>
        <begin position="20"/>
        <end position="41"/>
    </location>
</feature>
<keyword evidence="1" id="KW-0472">Membrane</keyword>